<evidence type="ECO:0000313" key="2">
    <source>
        <dbReference type="EMBL" id="KAL3534801.1"/>
    </source>
</evidence>
<dbReference type="Proteomes" id="UP001630127">
    <property type="component" value="Unassembled WGS sequence"/>
</dbReference>
<evidence type="ECO:0000256" key="1">
    <source>
        <dbReference type="SAM" id="Phobius"/>
    </source>
</evidence>
<gene>
    <name evidence="2" type="ORF">ACH5RR_003262</name>
</gene>
<dbReference type="EMBL" id="JBJUIK010000002">
    <property type="protein sequence ID" value="KAL3534801.1"/>
    <property type="molecule type" value="Genomic_DNA"/>
</dbReference>
<feature type="transmembrane region" description="Helical" evidence="1">
    <location>
        <begin position="97"/>
        <end position="115"/>
    </location>
</feature>
<proteinExistence type="predicted"/>
<name>A0ABD3AUN5_9GENT</name>
<feature type="transmembrane region" description="Helical" evidence="1">
    <location>
        <begin position="135"/>
        <end position="156"/>
    </location>
</feature>
<reference evidence="2 3" key="1">
    <citation type="submission" date="2024-11" db="EMBL/GenBank/DDBJ databases">
        <title>A near-complete genome assembly of Cinchona calisaya.</title>
        <authorList>
            <person name="Lian D.C."/>
            <person name="Zhao X.W."/>
            <person name="Wei L."/>
        </authorList>
    </citation>
    <scope>NUCLEOTIDE SEQUENCE [LARGE SCALE GENOMIC DNA]</scope>
    <source>
        <tissue evidence="2">Nenye</tissue>
    </source>
</reference>
<dbReference type="AlphaFoldDB" id="A0ABD3AUN5"/>
<keyword evidence="3" id="KW-1185">Reference proteome</keyword>
<keyword evidence="1" id="KW-0812">Transmembrane</keyword>
<sequence>MRIEESYEFNRSIRAAVSPFSSGCRKTILPKTPFPQLRVYVIDDLVATGGILSTAIRLLAISMSCTHGIYALTTETGHDFINVLKSVPRYEFSCRRLWTIGAFAFSMVLLLTLHYNWMHHSLMNRFRMKRWECKYVLIIWILKFGFRFLYYVFVVFSPFDRCLDKVLECPCLAVI</sequence>
<evidence type="ECO:0000313" key="3">
    <source>
        <dbReference type="Proteomes" id="UP001630127"/>
    </source>
</evidence>
<keyword evidence="1" id="KW-0472">Membrane</keyword>
<organism evidence="2 3">
    <name type="scientific">Cinchona calisaya</name>
    <dbReference type="NCBI Taxonomy" id="153742"/>
    <lineage>
        <taxon>Eukaryota</taxon>
        <taxon>Viridiplantae</taxon>
        <taxon>Streptophyta</taxon>
        <taxon>Embryophyta</taxon>
        <taxon>Tracheophyta</taxon>
        <taxon>Spermatophyta</taxon>
        <taxon>Magnoliopsida</taxon>
        <taxon>eudicotyledons</taxon>
        <taxon>Gunneridae</taxon>
        <taxon>Pentapetalae</taxon>
        <taxon>asterids</taxon>
        <taxon>lamiids</taxon>
        <taxon>Gentianales</taxon>
        <taxon>Rubiaceae</taxon>
        <taxon>Cinchonoideae</taxon>
        <taxon>Cinchoneae</taxon>
        <taxon>Cinchona</taxon>
    </lineage>
</organism>
<accession>A0ABD3AUN5</accession>
<protein>
    <submittedName>
        <fullName evidence="2">Uncharacterized protein</fullName>
    </submittedName>
</protein>
<comment type="caution">
    <text evidence="2">The sequence shown here is derived from an EMBL/GenBank/DDBJ whole genome shotgun (WGS) entry which is preliminary data.</text>
</comment>
<keyword evidence="1" id="KW-1133">Transmembrane helix</keyword>